<evidence type="ECO:0000313" key="1">
    <source>
        <dbReference type="EMBL" id="KAG7591835.1"/>
    </source>
</evidence>
<keyword evidence="2" id="KW-1185">Reference proteome</keyword>
<name>A0A8T2BXZ6_9BRAS</name>
<protein>
    <submittedName>
        <fullName evidence="1">Mitochondrial glycoprotein superfamily</fullName>
    </submittedName>
</protein>
<comment type="caution">
    <text evidence="1">The sequence shown here is derived from an EMBL/GenBank/DDBJ whole genome shotgun (WGS) entry which is preliminary data.</text>
</comment>
<accession>A0A8T2BXZ6</accession>
<gene>
    <name evidence="1" type="ORF">ISN45_Aa01g008180</name>
</gene>
<dbReference type="Pfam" id="PF02330">
    <property type="entry name" value="MAM33"/>
    <property type="match status" value="1"/>
</dbReference>
<dbReference type="Proteomes" id="UP000694240">
    <property type="component" value="Chromosome 6"/>
</dbReference>
<dbReference type="EMBL" id="JAEFBK010000006">
    <property type="protein sequence ID" value="KAG7591835.1"/>
    <property type="molecule type" value="Genomic_DNA"/>
</dbReference>
<dbReference type="PANTHER" id="PTHR10826:SF36">
    <property type="entry name" value="OS08G0439900 PROTEIN"/>
    <property type="match status" value="1"/>
</dbReference>
<dbReference type="GO" id="GO:0005759">
    <property type="term" value="C:mitochondrial matrix"/>
    <property type="evidence" value="ECO:0007669"/>
    <property type="project" value="InterPro"/>
</dbReference>
<dbReference type="InterPro" id="IPR003428">
    <property type="entry name" value="MAM33"/>
</dbReference>
<dbReference type="FunFam" id="3.10.280.10:FF:000003">
    <property type="entry name" value="Mitochondrial glycoprotein"/>
    <property type="match status" value="1"/>
</dbReference>
<sequence>MARLLRCLRRSVIISSSPSISYRNPRICVQSNQNPSFLISRKFLSSGSYVSEMRKSAFEGNILRLIRSEIQSELDHSPILQLEDRFGPFTVDERPGEQWISLRRKFGDKEDIKIEATMFDGSVPSSKSTSSDPQDVQLHITFIVNISKGDGETLEIMCSAWPDTIQISKFFVRKSSKNSPNAYIGPEFQEMEDELQDSVYRFLEERGISDDLAEFLHQYMKNKDKAEYIRWMETVKSMLSKNKIFGLPHSYASNVCSLEIMA</sequence>
<dbReference type="PANTHER" id="PTHR10826">
    <property type="entry name" value="COMPLEMENT COMPONENT 1"/>
    <property type="match status" value="1"/>
</dbReference>
<dbReference type="AlphaFoldDB" id="A0A8T2BXZ6"/>
<reference evidence="1 2" key="1">
    <citation type="submission" date="2020-12" db="EMBL/GenBank/DDBJ databases">
        <title>Concerted genomic and epigenomic changes stabilize Arabidopsis allopolyploids.</title>
        <authorList>
            <person name="Chen Z."/>
        </authorList>
    </citation>
    <scope>NUCLEOTIDE SEQUENCE [LARGE SCALE GENOMIC DNA]</scope>
    <source>
        <strain evidence="1">Allo738</strain>
        <tissue evidence="1">Leaf</tissue>
    </source>
</reference>
<organism evidence="1 2">
    <name type="scientific">Arabidopsis thaliana x Arabidopsis arenosa</name>
    <dbReference type="NCBI Taxonomy" id="1240361"/>
    <lineage>
        <taxon>Eukaryota</taxon>
        <taxon>Viridiplantae</taxon>
        <taxon>Streptophyta</taxon>
        <taxon>Embryophyta</taxon>
        <taxon>Tracheophyta</taxon>
        <taxon>Spermatophyta</taxon>
        <taxon>Magnoliopsida</taxon>
        <taxon>eudicotyledons</taxon>
        <taxon>Gunneridae</taxon>
        <taxon>Pentapetalae</taxon>
        <taxon>rosids</taxon>
        <taxon>malvids</taxon>
        <taxon>Brassicales</taxon>
        <taxon>Brassicaceae</taxon>
        <taxon>Camelineae</taxon>
        <taxon>Arabidopsis</taxon>
    </lineage>
</organism>
<proteinExistence type="predicted"/>
<evidence type="ECO:0000313" key="2">
    <source>
        <dbReference type="Proteomes" id="UP000694240"/>
    </source>
</evidence>